<accession>A0A6J7AJT4</accession>
<evidence type="ECO:0000256" key="1">
    <source>
        <dbReference type="SAM" id="MobiDB-lite"/>
    </source>
</evidence>
<reference evidence="2" key="1">
    <citation type="submission" date="2020-05" db="EMBL/GenBank/DDBJ databases">
        <authorList>
            <person name="Chiriac C."/>
            <person name="Salcher M."/>
            <person name="Ghai R."/>
            <person name="Kavagutti S V."/>
        </authorList>
    </citation>
    <scope>NUCLEOTIDE SEQUENCE</scope>
</reference>
<proteinExistence type="predicted"/>
<evidence type="ECO:0000313" key="2">
    <source>
        <dbReference type="EMBL" id="CAB4833077.1"/>
    </source>
</evidence>
<feature type="compositionally biased region" description="Gly residues" evidence="1">
    <location>
        <begin position="51"/>
        <end position="64"/>
    </location>
</feature>
<dbReference type="EMBL" id="CAFABA010000073">
    <property type="protein sequence ID" value="CAB4833077.1"/>
    <property type="molecule type" value="Genomic_DNA"/>
</dbReference>
<feature type="region of interest" description="Disordered" evidence="1">
    <location>
        <begin position="35"/>
        <end position="82"/>
    </location>
</feature>
<name>A0A6J7AJT4_9ZZZZ</name>
<sequence>MIEQDHHHTTAREMGRHGVAVPGALGLQVEVAARHATAGHAHEYDRRLPGGPVGGPVGAVGGADGGDDEVGDQMVHAGGRHRRHIDLDAVPLHRG</sequence>
<dbReference type="AlphaFoldDB" id="A0A6J7AJT4"/>
<protein>
    <submittedName>
        <fullName evidence="2">Unannotated protein</fullName>
    </submittedName>
</protein>
<gene>
    <name evidence="2" type="ORF">UFOPK3139_01757</name>
</gene>
<organism evidence="2">
    <name type="scientific">freshwater metagenome</name>
    <dbReference type="NCBI Taxonomy" id="449393"/>
    <lineage>
        <taxon>unclassified sequences</taxon>
        <taxon>metagenomes</taxon>
        <taxon>ecological metagenomes</taxon>
    </lineage>
</organism>